<proteinExistence type="predicted"/>
<feature type="region of interest" description="Disordered" evidence="1">
    <location>
        <begin position="1"/>
        <end position="161"/>
    </location>
</feature>
<evidence type="ECO:0000256" key="1">
    <source>
        <dbReference type="SAM" id="MobiDB-lite"/>
    </source>
</evidence>
<dbReference type="Gramene" id="GBG69359">
    <property type="protein sequence ID" value="GBG69359"/>
    <property type="gene ID" value="CBR_g4053"/>
</dbReference>
<dbReference type="EMBL" id="BFEA01000113">
    <property type="protein sequence ID" value="GBG69359.1"/>
    <property type="molecule type" value="Genomic_DNA"/>
</dbReference>
<feature type="compositionally biased region" description="Polar residues" evidence="1">
    <location>
        <begin position="32"/>
        <end position="58"/>
    </location>
</feature>
<gene>
    <name evidence="2" type="ORF">CBR_g4053</name>
</gene>
<accession>A0A388KH41</accession>
<reference evidence="2 3" key="1">
    <citation type="journal article" date="2018" name="Cell">
        <title>The Chara Genome: Secondary Complexity and Implications for Plant Terrestrialization.</title>
        <authorList>
            <person name="Nishiyama T."/>
            <person name="Sakayama H."/>
            <person name="Vries J.D."/>
            <person name="Buschmann H."/>
            <person name="Saint-Marcoux D."/>
            <person name="Ullrich K.K."/>
            <person name="Haas F.B."/>
            <person name="Vanderstraeten L."/>
            <person name="Becker D."/>
            <person name="Lang D."/>
            <person name="Vosolsobe S."/>
            <person name="Rombauts S."/>
            <person name="Wilhelmsson P.K.I."/>
            <person name="Janitza P."/>
            <person name="Kern R."/>
            <person name="Heyl A."/>
            <person name="Rumpler F."/>
            <person name="Villalobos L.I.A.C."/>
            <person name="Clay J.M."/>
            <person name="Skokan R."/>
            <person name="Toyoda A."/>
            <person name="Suzuki Y."/>
            <person name="Kagoshima H."/>
            <person name="Schijlen E."/>
            <person name="Tajeshwar N."/>
            <person name="Catarino B."/>
            <person name="Hetherington A.J."/>
            <person name="Saltykova A."/>
            <person name="Bonnot C."/>
            <person name="Breuninger H."/>
            <person name="Symeonidi A."/>
            <person name="Radhakrishnan G.V."/>
            <person name="Van Nieuwerburgh F."/>
            <person name="Deforce D."/>
            <person name="Chang C."/>
            <person name="Karol K.G."/>
            <person name="Hedrich R."/>
            <person name="Ulvskov P."/>
            <person name="Glockner G."/>
            <person name="Delwiche C.F."/>
            <person name="Petrasek J."/>
            <person name="Van de Peer Y."/>
            <person name="Friml J."/>
            <person name="Beilby M."/>
            <person name="Dolan L."/>
            <person name="Kohara Y."/>
            <person name="Sugano S."/>
            <person name="Fujiyama A."/>
            <person name="Delaux P.-M."/>
            <person name="Quint M."/>
            <person name="TheiBen G."/>
            <person name="Hagemann M."/>
            <person name="Harholt J."/>
            <person name="Dunand C."/>
            <person name="Zachgo S."/>
            <person name="Langdale J."/>
            <person name="Maumus F."/>
            <person name="Straeten D.V.D."/>
            <person name="Gould S.B."/>
            <person name="Rensing S.A."/>
        </authorList>
    </citation>
    <scope>NUCLEOTIDE SEQUENCE [LARGE SCALE GENOMIC DNA]</scope>
    <source>
        <strain evidence="2 3">S276</strain>
    </source>
</reference>
<feature type="compositionally biased region" description="Polar residues" evidence="1">
    <location>
        <begin position="101"/>
        <end position="113"/>
    </location>
</feature>
<comment type="caution">
    <text evidence="2">The sequence shown here is derived from an EMBL/GenBank/DDBJ whole genome shotgun (WGS) entry which is preliminary data.</text>
</comment>
<keyword evidence="3" id="KW-1185">Reference proteome</keyword>
<protein>
    <submittedName>
        <fullName evidence="2">Uncharacterized protein</fullName>
    </submittedName>
</protein>
<evidence type="ECO:0000313" key="2">
    <source>
        <dbReference type="EMBL" id="GBG69359.1"/>
    </source>
</evidence>
<sequence length="161" mass="16580">MQCVIVPSSSKQPAAAKRQVMGQKDPDDKNAGTATGSAKLSSQKVAKCTSTSTQTNKPGVQVQGGRMKATSKVGAASGGKGLVKVKKEEPELEESDPSPCKKTSGNKSTNGGQLSKAAMGAVKTETSSKGKVAAQRKTPNSNGQGAAVRELSPRKKPKIER</sequence>
<evidence type="ECO:0000313" key="3">
    <source>
        <dbReference type="Proteomes" id="UP000265515"/>
    </source>
</evidence>
<name>A0A388KH41_CHABU</name>
<dbReference type="AlphaFoldDB" id="A0A388KH41"/>
<dbReference type="Proteomes" id="UP000265515">
    <property type="component" value="Unassembled WGS sequence"/>
</dbReference>
<organism evidence="2 3">
    <name type="scientific">Chara braunii</name>
    <name type="common">Braun's stonewort</name>
    <dbReference type="NCBI Taxonomy" id="69332"/>
    <lineage>
        <taxon>Eukaryota</taxon>
        <taxon>Viridiplantae</taxon>
        <taxon>Streptophyta</taxon>
        <taxon>Charophyceae</taxon>
        <taxon>Charales</taxon>
        <taxon>Characeae</taxon>
        <taxon>Chara</taxon>
    </lineage>
</organism>